<sequence length="78" mass="9018">MYACFEPEMWGMGNVTIRSVLNETFPNFGTYSFVPKHSFETKNCPAFRNRATDGNNFNKRREKSKMVAPSRHGDEEHA</sequence>
<dbReference type="EMBL" id="BGPR01054659">
    <property type="protein sequence ID" value="GBO31370.1"/>
    <property type="molecule type" value="Genomic_DNA"/>
</dbReference>
<comment type="caution">
    <text evidence="2">The sequence shown here is derived from an EMBL/GenBank/DDBJ whole genome shotgun (WGS) entry which is preliminary data.</text>
</comment>
<gene>
    <name evidence="2" type="ORF">AVEN_173447_1</name>
</gene>
<protein>
    <submittedName>
        <fullName evidence="2">Uncharacterized protein</fullName>
    </submittedName>
</protein>
<dbReference type="Proteomes" id="UP000499080">
    <property type="component" value="Unassembled WGS sequence"/>
</dbReference>
<name>A0A4Y2W5G4_ARAVE</name>
<evidence type="ECO:0000256" key="1">
    <source>
        <dbReference type="SAM" id="MobiDB-lite"/>
    </source>
</evidence>
<feature type="region of interest" description="Disordered" evidence="1">
    <location>
        <begin position="50"/>
        <end position="78"/>
    </location>
</feature>
<feature type="non-terminal residue" evidence="2">
    <location>
        <position position="78"/>
    </location>
</feature>
<keyword evidence="3" id="KW-1185">Reference proteome</keyword>
<reference evidence="2 3" key="1">
    <citation type="journal article" date="2019" name="Sci. Rep.">
        <title>Orb-weaving spider Araneus ventricosus genome elucidates the spidroin gene catalogue.</title>
        <authorList>
            <person name="Kono N."/>
            <person name="Nakamura H."/>
            <person name="Ohtoshi R."/>
            <person name="Moran D.A.P."/>
            <person name="Shinohara A."/>
            <person name="Yoshida Y."/>
            <person name="Fujiwara M."/>
            <person name="Mori M."/>
            <person name="Tomita M."/>
            <person name="Arakawa K."/>
        </authorList>
    </citation>
    <scope>NUCLEOTIDE SEQUENCE [LARGE SCALE GENOMIC DNA]</scope>
</reference>
<evidence type="ECO:0000313" key="2">
    <source>
        <dbReference type="EMBL" id="GBO31370.1"/>
    </source>
</evidence>
<evidence type="ECO:0000313" key="3">
    <source>
        <dbReference type="Proteomes" id="UP000499080"/>
    </source>
</evidence>
<accession>A0A4Y2W5G4</accession>
<dbReference type="AlphaFoldDB" id="A0A4Y2W5G4"/>
<organism evidence="2 3">
    <name type="scientific">Araneus ventricosus</name>
    <name type="common">Orbweaver spider</name>
    <name type="synonym">Epeira ventricosa</name>
    <dbReference type="NCBI Taxonomy" id="182803"/>
    <lineage>
        <taxon>Eukaryota</taxon>
        <taxon>Metazoa</taxon>
        <taxon>Ecdysozoa</taxon>
        <taxon>Arthropoda</taxon>
        <taxon>Chelicerata</taxon>
        <taxon>Arachnida</taxon>
        <taxon>Araneae</taxon>
        <taxon>Araneomorphae</taxon>
        <taxon>Entelegynae</taxon>
        <taxon>Araneoidea</taxon>
        <taxon>Araneidae</taxon>
        <taxon>Araneus</taxon>
    </lineage>
</organism>
<proteinExistence type="predicted"/>